<keyword evidence="2" id="KW-1185">Reference proteome</keyword>
<protein>
    <submittedName>
        <fullName evidence="1">Uncharacterized protein</fullName>
    </submittedName>
</protein>
<reference evidence="1" key="2">
    <citation type="submission" date="2020-11" db="EMBL/GenBank/DDBJ databases">
        <authorList>
            <person name="McCartney M.A."/>
            <person name="Auch B."/>
            <person name="Kono T."/>
            <person name="Mallez S."/>
            <person name="Becker A."/>
            <person name="Gohl D.M."/>
            <person name="Silverstein K.A.T."/>
            <person name="Koren S."/>
            <person name="Bechman K.B."/>
            <person name="Herman A."/>
            <person name="Abrahante J.E."/>
            <person name="Garbe J."/>
        </authorList>
    </citation>
    <scope>NUCLEOTIDE SEQUENCE</scope>
    <source>
        <strain evidence="1">Duluth1</strain>
        <tissue evidence="1">Whole animal</tissue>
    </source>
</reference>
<accession>A0A9D4IN41</accession>
<proteinExistence type="predicted"/>
<gene>
    <name evidence="1" type="ORF">DPMN_158362</name>
</gene>
<name>A0A9D4IN41_DREPO</name>
<comment type="caution">
    <text evidence="1">The sequence shown here is derived from an EMBL/GenBank/DDBJ whole genome shotgun (WGS) entry which is preliminary data.</text>
</comment>
<organism evidence="1 2">
    <name type="scientific">Dreissena polymorpha</name>
    <name type="common">Zebra mussel</name>
    <name type="synonym">Mytilus polymorpha</name>
    <dbReference type="NCBI Taxonomy" id="45954"/>
    <lineage>
        <taxon>Eukaryota</taxon>
        <taxon>Metazoa</taxon>
        <taxon>Spiralia</taxon>
        <taxon>Lophotrochozoa</taxon>
        <taxon>Mollusca</taxon>
        <taxon>Bivalvia</taxon>
        <taxon>Autobranchia</taxon>
        <taxon>Heteroconchia</taxon>
        <taxon>Euheterodonta</taxon>
        <taxon>Imparidentia</taxon>
        <taxon>Neoheterodontei</taxon>
        <taxon>Myida</taxon>
        <taxon>Dreissenoidea</taxon>
        <taxon>Dreissenidae</taxon>
        <taxon>Dreissena</taxon>
    </lineage>
</organism>
<dbReference type="AlphaFoldDB" id="A0A9D4IN41"/>
<dbReference type="EMBL" id="JAIWYP010000008">
    <property type="protein sequence ID" value="KAH3780545.1"/>
    <property type="molecule type" value="Genomic_DNA"/>
</dbReference>
<evidence type="ECO:0000313" key="1">
    <source>
        <dbReference type="EMBL" id="KAH3780545.1"/>
    </source>
</evidence>
<sequence length="123" mass="14138">MQSPGLEYLMMLFVVCRIEDVSSDHEHTHPVLRNFQSWVSDKFSSESLEDPQATKSFLKIVFARLNTLRSEIPCGRHGGGADARSDNSNHLDRVRTWLSKPLWNKFANTVTVSLRIFYGRQNI</sequence>
<evidence type="ECO:0000313" key="2">
    <source>
        <dbReference type="Proteomes" id="UP000828390"/>
    </source>
</evidence>
<dbReference type="Proteomes" id="UP000828390">
    <property type="component" value="Unassembled WGS sequence"/>
</dbReference>
<reference evidence="1" key="1">
    <citation type="journal article" date="2019" name="bioRxiv">
        <title>The Genome of the Zebra Mussel, Dreissena polymorpha: A Resource for Invasive Species Research.</title>
        <authorList>
            <person name="McCartney M.A."/>
            <person name="Auch B."/>
            <person name="Kono T."/>
            <person name="Mallez S."/>
            <person name="Zhang Y."/>
            <person name="Obille A."/>
            <person name="Becker A."/>
            <person name="Abrahante J.E."/>
            <person name="Garbe J."/>
            <person name="Badalamenti J.P."/>
            <person name="Herman A."/>
            <person name="Mangelson H."/>
            <person name="Liachko I."/>
            <person name="Sullivan S."/>
            <person name="Sone E.D."/>
            <person name="Koren S."/>
            <person name="Silverstein K.A.T."/>
            <person name="Beckman K.B."/>
            <person name="Gohl D.M."/>
        </authorList>
    </citation>
    <scope>NUCLEOTIDE SEQUENCE</scope>
    <source>
        <strain evidence="1">Duluth1</strain>
        <tissue evidence="1">Whole animal</tissue>
    </source>
</reference>